<evidence type="ECO:0000259" key="1">
    <source>
        <dbReference type="PROSITE" id="PS51831"/>
    </source>
</evidence>
<dbReference type="AlphaFoldDB" id="V5RJR7"/>
<dbReference type="Proteomes" id="UP000018550">
    <property type="component" value="Chromosome"/>
</dbReference>
<dbReference type="KEGG" id="sapi:SAPIS_v1c09690"/>
<dbReference type="PATRIC" id="fig|1276258.3.peg.992"/>
<keyword evidence="3" id="KW-1185">Reference proteome</keyword>
<feature type="domain" description="HD" evidence="1">
    <location>
        <begin position="52"/>
        <end position="167"/>
    </location>
</feature>
<dbReference type="InterPro" id="IPR006674">
    <property type="entry name" value="HD_domain"/>
</dbReference>
<dbReference type="SUPFAM" id="SSF109604">
    <property type="entry name" value="HD-domain/PDEase-like"/>
    <property type="match status" value="1"/>
</dbReference>
<dbReference type="InterPro" id="IPR003607">
    <property type="entry name" value="HD/PDEase_dom"/>
</dbReference>
<dbReference type="InterPro" id="IPR050135">
    <property type="entry name" value="dGTPase-like"/>
</dbReference>
<dbReference type="CDD" id="cd00077">
    <property type="entry name" value="HDc"/>
    <property type="match status" value="1"/>
</dbReference>
<protein>
    <submittedName>
        <fullName evidence="2">HD superfamily phosphohydrolase</fullName>
    </submittedName>
</protein>
<dbReference type="Pfam" id="PF01966">
    <property type="entry name" value="HD"/>
    <property type="match status" value="1"/>
</dbReference>
<dbReference type="InterPro" id="IPR045509">
    <property type="entry name" value="HD_assoc_2"/>
</dbReference>
<gene>
    <name evidence="2" type="ORF">SAPIS_v1c09690</name>
</gene>
<dbReference type="RefSeq" id="WP_023790266.1">
    <property type="nucleotide sequence ID" value="NC_022998.1"/>
</dbReference>
<proteinExistence type="predicted"/>
<accession>V5RJR7</accession>
<dbReference type="HOGENOM" id="CLU_026821_0_0_14"/>
<dbReference type="PROSITE" id="PS51831">
    <property type="entry name" value="HD"/>
    <property type="match status" value="1"/>
</dbReference>
<evidence type="ECO:0000313" key="3">
    <source>
        <dbReference type="Proteomes" id="UP000018550"/>
    </source>
</evidence>
<dbReference type="GO" id="GO:0008832">
    <property type="term" value="F:dGTPase activity"/>
    <property type="evidence" value="ECO:0007669"/>
    <property type="project" value="TreeGrafter"/>
</dbReference>
<dbReference type="Gene3D" id="1.10.3210.10">
    <property type="entry name" value="Hypothetical protein af1432"/>
    <property type="match status" value="1"/>
</dbReference>
<name>V5RJR7_SPIAP</name>
<organism evidence="2 3">
    <name type="scientific">Spiroplasma apis B31</name>
    <dbReference type="NCBI Taxonomy" id="1276258"/>
    <lineage>
        <taxon>Bacteria</taxon>
        <taxon>Bacillati</taxon>
        <taxon>Mycoplasmatota</taxon>
        <taxon>Mollicutes</taxon>
        <taxon>Entomoplasmatales</taxon>
        <taxon>Spiroplasmataceae</taxon>
        <taxon>Spiroplasma</taxon>
    </lineage>
</organism>
<keyword evidence="2" id="KW-0378">Hydrolase</keyword>
<dbReference type="Pfam" id="PF19276">
    <property type="entry name" value="HD_assoc_2"/>
    <property type="match status" value="1"/>
</dbReference>
<reference evidence="2 3" key="1">
    <citation type="journal article" date="2014" name="Genome Announc.">
        <title>Complete Genome Sequence of Spiroplasma apis B31T (ATCC 33834), a Bacterium Associated with May Disease of Honeybees (Apis mellifera).</title>
        <authorList>
            <person name="Ku C."/>
            <person name="Lo W.S."/>
            <person name="Chen L.L."/>
            <person name="Kuo C.H."/>
        </authorList>
    </citation>
    <scope>NUCLEOTIDE SEQUENCE [LARGE SCALE GENOMIC DNA]</scope>
    <source>
        <strain evidence="2">B31</strain>
    </source>
</reference>
<dbReference type="EMBL" id="CP006682">
    <property type="protein sequence ID" value="AHB36814.1"/>
    <property type="molecule type" value="Genomic_DNA"/>
</dbReference>
<sequence>MEKFIRDNVHGDIQIKDKVIMELINTKEFQRLRRIIQLGGGQFVFPGANHTRFSHCIGVFHVLSKFLQNEEIAKHIDANDQLILKIAGLLHDVGHGPFSHTFESVSKISHEEYSIKIILGNTEVNKVLKIHQINPKDVADVINGEHKNPIVNFLVSSQLDADRLDYLLRDSVNTGVNYSNLDIEWIIRNAKVRDGKIAFPPKTINALEHYLLGRYHMFKQIYNHKVSTGFDRTFYLMFKRARSLYKDNYNFQSLYFLPYILEILEDREITLENYLRLDDYSLMEYIKAFANEKDEILKDLASRIINRRFLGATSEITMDNFNTMKKNHGEGAEFYFEVFKMKPFILYKDETDYKDENIYILKDENEIKLTQISTILNTKNEKNNEKIVYIFDKDNVE</sequence>
<dbReference type="PANTHER" id="PTHR11373:SF4">
    <property type="entry name" value="DEOXYNUCLEOSIDE TRIPHOSPHATE TRIPHOSPHOHYDROLASE SAMHD1"/>
    <property type="match status" value="1"/>
</dbReference>
<dbReference type="GO" id="GO:0006203">
    <property type="term" value="P:dGTP catabolic process"/>
    <property type="evidence" value="ECO:0007669"/>
    <property type="project" value="TreeGrafter"/>
</dbReference>
<dbReference type="PANTHER" id="PTHR11373">
    <property type="entry name" value="DEOXYNUCLEOSIDE TRIPHOSPHATE TRIPHOSPHOHYDROLASE"/>
    <property type="match status" value="1"/>
</dbReference>
<dbReference type="SMART" id="SM00471">
    <property type="entry name" value="HDc"/>
    <property type="match status" value="1"/>
</dbReference>
<dbReference type="eggNOG" id="COG1078">
    <property type="taxonomic scope" value="Bacteria"/>
</dbReference>
<evidence type="ECO:0000313" key="2">
    <source>
        <dbReference type="EMBL" id="AHB36814.1"/>
    </source>
</evidence>
<dbReference type="STRING" id="1276258.SAPIS_v1c09690"/>
<dbReference type="OrthoDB" id="9803619at2"/>